<proteinExistence type="predicted"/>
<organism evidence="1 2">
    <name type="scientific">Lupinus angustifolius</name>
    <name type="common">Narrow-leaved blue lupine</name>
    <dbReference type="NCBI Taxonomy" id="3871"/>
    <lineage>
        <taxon>Eukaryota</taxon>
        <taxon>Viridiplantae</taxon>
        <taxon>Streptophyta</taxon>
        <taxon>Embryophyta</taxon>
        <taxon>Tracheophyta</taxon>
        <taxon>Spermatophyta</taxon>
        <taxon>Magnoliopsida</taxon>
        <taxon>eudicotyledons</taxon>
        <taxon>Gunneridae</taxon>
        <taxon>Pentapetalae</taxon>
        <taxon>rosids</taxon>
        <taxon>fabids</taxon>
        <taxon>Fabales</taxon>
        <taxon>Fabaceae</taxon>
        <taxon>Papilionoideae</taxon>
        <taxon>50 kb inversion clade</taxon>
        <taxon>genistoids sensu lato</taxon>
        <taxon>core genistoids</taxon>
        <taxon>Genisteae</taxon>
        <taxon>Lupinus</taxon>
    </lineage>
</organism>
<evidence type="ECO:0000313" key="2">
    <source>
        <dbReference type="Proteomes" id="UP000188354"/>
    </source>
</evidence>
<evidence type="ECO:0000313" key="1">
    <source>
        <dbReference type="EMBL" id="OIW15379.1"/>
    </source>
</evidence>
<dbReference type="Gramene" id="OIW15379">
    <property type="protein sequence ID" value="OIW15379"/>
    <property type="gene ID" value="TanjilG_20291"/>
</dbReference>
<dbReference type="Proteomes" id="UP000188354">
    <property type="component" value="Chromosome LG03"/>
</dbReference>
<protein>
    <submittedName>
        <fullName evidence="1">Uncharacterized protein</fullName>
    </submittedName>
</protein>
<accession>A0A1J7IRK0</accession>
<keyword evidence="2" id="KW-1185">Reference proteome</keyword>
<dbReference type="EMBL" id="CM007363">
    <property type="protein sequence ID" value="OIW15379.1"/>
    <property type="molecule type" value="Genomic_DNA"/>
</dbReference>
<gene>
    <name evidence="1" type="ORF">TanjilG_20291</name>
</gene>
<sequence length="86" mass="9636">MCCITLDIPKDKEFPYVLHYSRYYGKTSGVGEKRTFEVDIVIGVDEANSKVAKAIDSGDYEYAIAFQLMNTDNYVISGQNGILMPN</sequence>
<dbReference type="STRING" id="3871.A0A1J7IRK0"/>
<name>A0A1J7IRK0_LUPAN</name>
<reference evidence="1 2" key="1">
    <citation type="journal article" date="2017" name="Plant Biotechnol. J.">
        <title>A comprehensive draft genome sequence for lupin (Lupinus angustifolius), an emerging health food: insights into plant-microbe interactions and legume evolution.</title>
        <authorList>
            <person name="Hane J.K."/>
            <person name="Ming Y."/>
            <person name="Kamphuis L.G."/>
            <person name="Nelson M.N."/>
            <person name="Garg G."/>
            <person name="Atkins C.A."/>
            <person name="Bayer P.E."/>
            <person name="Bravo A."/>
            <person name="Bringans S."/>
            <person name="Cannon S."/>
            <person name="Edwards D."/>
            <person name="Foley R."/>
            <person name="Gao L.L."/>
            <person name="Harrison M.J."/>
            <person name="Huang W."/>
            <person name="Hurgobin B."/>
            <person name="Li S."/>
            <person name="Liu C.W."/>
            <person name="McGrath A."/>
            <person name="Morahan G."/>
            <person name="Murray J."/>
            <person name="Weller J."/>
            <person name="Jian J."/>
            <person name="Singh K.B."/>
        </authorList>
    </citation>
    <scope>NUCLEOTIDE SEQUENCE [LARGE SCALE GENOMIC DNA]</scope>
    <source>
        <strain evidence="2">cv. Tanjil</strain>
        <tissue evidence="1">Whole plant</tissue>
    </source>
</reference>
<dbReference type="AlphaFoldDB" id="A0A1J7IRK0"/>